<dbReference type="EMBL" id="JAVFKD010000012">
    <property type="protein sequence ID" value="KAK5991994.1"/>
    <property type="molecule type" value="Genomic_DNA"/>
</dbReference>
<keyword evidence="3 6" id="KW-0812">Transmembrane</keyword>
<evidence type="ECO:0000256" key="2">
    <source>
        <dbReference type="ARBA" id="ARBA00022448"/>
    </source>
</evidence>
<name>A0ABR0SIL4_9HYPO</name>
<dbReference type="Proteomes" id="UP001338125">
    <property type="component" value="Unassembled WGS sequence"/>
</dbReference>
<keyword evidence="2" id="KW-0813">Transport</keyword>
<dbReference type="PIRSF" id="PIRSF006060">
    <property type="entry name" value="AA_transporter"/>
    <property type="match status" value="1"/>
</dbReference>
<accession>A0ABR0SIL4</accession>
<dbReference type="Gene3D" id="1.20.1740.10">
    <property type="entry name" value="Amino acid/polyamine transporter I"/>
    <property type="match status" value="1"/>
</dbReference>
<comment type="caution">
    <text evidence="7">The sequence shown here is derived from an EMBL/GenBank/DDBJ whole genome shotgun (WGS) entry which is preliminary data.</text>
</comment>
<dbReference type="InterPro" id="IPR002293">
    <property type="entry name" value="AA/rel_permease1"/>
</dbReference>
<dbReference type="PANTHER" id="PTHR45649">
    <property type="entry name" value="AMINO-ACID PERMEASE BAT1"/>
    <property type="match status" value="1"/>
</dbReference>
<evidence type="ECO:0000256" key="4">
    <source>
        <dbReference type="ARBA" id="ARBA00022989"/>
    </source>
</evidence>
<protein>
    <submittedName>
        <fullName evidence="7">Choline transport-like protein</fullName>
    </submittedName>
</protein>
<evidence type="ECO:0000313" key="8">
    <source>
        <dbReference type="Proteomes" id="UP001338125"/>
    </source>
</evidence>
<feature type="transmembrane region" description="Helical" evidence="6">
    <location>
        <begin position="243"/>
        <end position="264"/>
    </location>
</feature>
<feature type="transmembrane region" description="Helical" evidence="6">
    <location>
        <begin position="506"/>
        <end position="525"/>
    </location>
</feature>
<feature type="transmembrane region" description="Helical" evidence="6">
    <location>
        <begin position="131"/>
        <end position="154"/>
    </location>
</feature>
<feature type="transmembrane region" description="Helical" evidence="6">
    <location>
        <begin position="49"/>
        <end position="66"/>
    </location>
</feature>
<dbReference type="Pfam" id="PF13520">
    <property type="entry name" value="AA_permease_2"/>
    <property type="match status" value="1"/>
</dbReference>
<keyword evidence="4 6" id="KW-1133">Transmembrane helix</keyword>
<keyword evidence="5 6" id="KW-0472">Membrane</keyword>
<gene>
    <name evidence="7" type="ORF">PT974_05390</name>
</gene>
<organism evidence="7 8">
    <name type="scientific">Cladobotryum mycophilum</name>
    <dbReference type="NCBI Taxonomy" id="491253"/>
    <lineage>
        <taxon>Eukaryota</taxon>
        <taxon>Fungi</taxon>
        <taxon>Dikarya</taxon>
        <taxon>Ascomycota</taxon>
        <taxon>Pezizomycotina</taxon>
        <taxon>Sordariomycetes</taxon>
        <taxon>Hypocreomycetidae</taxon>
        <taxon>Hypocreales</taxon>
        <taxon>Hypocreaceae</taxon>
        <taxon>Cladobotryum</taxon>
    </lineage>
</organism>
<evidence type="ECO:0000256" key="5">
    <source>
        <dbReference type="ARBA" id="ARBA00023136"/>
    </source>
</evidence>
<comment type="subcellular location">
    <subcellularLocation>
        <location evidence="1">Membrane</location>
        <topology evidence="1">Multi-pass membrane protein</topology>
    </subcellularLocation>
</comment>
<evidence type="ECO:0000256" key="1">
    <source>
        <dbReference type="ARBA" id="ARBA00004141"/>
    </source>
</evidence>
<feature type="transmembrane region" description="Helical" evidence="6">
    <location>
        <begin position="204"/>
        <end position="223"/>
    </location>
</feature>
<sequence length="539" mass="58472">MGVEREDKGRLAAVNSKDYHNDIAEVSSNEEKDRDQLARLGKKSVLKRTFSFLSILSFTCTVLITWEGSLVLFSQGLTNGGPAGVVYGFLFVWLGNASLFATLSELVSMAPTSGGQYHWVAMLAPRSCSKFLSYVTGWLTAAGWLGTMTAAANFSAGMIQGVAVLTIPSYEIKPYQTTLLFWAVMLFYLLVNTAGNKILPRFETIAFFLHVLGFIGILIPFAVLGSRSTTASVFTTFQNGGNWSSQGLSFFIGLLGNVFAFAGVDGAFHLSEEVQNPSTVVPSSIMFSILINGSAGFIMVVVVLLYMGDIDQALHSPTGFAFMEIFRQATRSVAGSAAMASVVIVMTLCCGAGILASTSRIFWSFSRDRGLPFSHLLSKVDTKKALPYWSIFVPAIIGCLLALINIGSIIAFNSVVSLSVSSLYSSYFLAAILLLYRRCSNGFKSPDQSDNPALANTAGADLVWGPWRIPGILGILNNIFACVYAVIIWFFSFWPVQTPVHADSMNYSVLMTGTAAVFSIGYYLVWAKRQYQGPIVDAR</sequence>
<feature type="transmembrane region" description="Helical" evidence="6">
    <location>
        <begin position="285"/>
        <end position="307"/>
    </location>
</feature>
<evidence type="ECO:0000256" key="6">
    <source>
        <dbReference type="SAM" id="Phobius"/>
    </source>
</evidence>
<feature type="transmembrane region" description="Helical" evidence="6">
    <location>
        <begin position="418"/>
        <end position="436"/>
    </location>
</feature>
<evidence type="ECO:0000313" key="7">
    <source>
        <dbReference type="EMBL" id="KAK5991994.1"/>
    </source>
</evidence>
<feature type="transmembrane region" description="Helical" evidence="6">
    <location>
        <begin position="337"/>
        <end position="365"/>
    </location>
</feature>
<reference evidence="7 8" key="1">
    <citation type="submission" date="2024-01" db="EMBL/GenBank/DDBJ databases">
        <title>Complete genome of Cladobotryum mycophilum ATHUM6906.</title>
        <authorList>
            <person name="Christinaki A.C."/>
            <person name="Myridakis A.I."/>
            <person name="Kouvelis V.N."/>
        </authorList>
    </citation>
    <scope>NUCLEOTIDE SEQUENCE [LARGE SCALE GENOMIC DNA]</scope>
    <source>
        <strain evidence="7 8">ATHUM6906</strain>
    </source>
</reference>
<dbReference type="PANTHER" id="PTHR45649:SF1">
    <property type="entry name" value="TRANSPORTER, PUTATIVE (EUROFUNG)-RELATED"/>
    <property type="match status" value="1"/>
</dbReference>
<proteinExistence type="predicted"/>
<feature type="transmembrane region" description="Helical" evidence="6">
    <location>
        <begin position="86"/>
        <end position="110"/>
    </location>
</feature>
<feature type="transmembrane region" description="Helical" evidence="6">
    <location>
        <begin position="386"/>
        <end position="412"/>
    </location>
</feature>
<keyword evidence="8" id="KW-1185">Reference proteome</keyword>
<evidence type="ECO:0000256" key="3">
    <source>
        <dbReference type="ARBA" id="ARBA00022692"/>
    </source>
</evidence>
<feature type="transmembrane region" description="Helical" evidence="6">
    <location>
        <begin position="475"/>
        <end position="494"/>
    </location>
</feature>
<feature type="transmembrane region" description="Helical" evidence="6">
    <location>
        <begin position="174"/>
        <end position="192"/>
    </location>
</feature>